<protein>
    <submittedName>
        <fullName evidence="2">Uncharacterized protein</fullName>
    </submittedName>
</protein>
<evidence type="ECO:0000256" key="1">
    <source>
        <dbReference type="SAM" id="MobiDB-lite"/>
    </source>
</evidence>
<feature type="region of interest" description="Disordered" evidence="1">
    <location>
        <begin position="72"/>
        <end position="95"/>
    </location>
</feature>
<gene>
    <name evidence="2" type="ORF">HHI36_000586</name>
</gene>
<feature type="non-terminal residue" evidence="2">
    <location>
        <position position="1"/>
    </location>
</feature>
<comment type="caution">
    <text evidence="2">The sequence shown here is derived from an EMBL/GenBank/DDBJ whole genome shotgun (WGS) entry which is preliminary data.</text>
</comment>
<feature type="compositionally biased region" description="Polar residues" evidence="1">
    <location>
        <begin position="81"/>
        <end position="95"/>
    </location>
</feature>
<evidence type="ECO:0000313" key="3">
    <source>
        <dbReference type="Proteomes" id="UP001516400"/>
    </source>
</evidence>
<name>A0ABD2P5V7_9CUCU</name>
<keyword evidence="3" id="KW-1185">Reference proteome</keyword>
<dbReference type="Proteomes" id="UP001516400">
    <property type="component" value="Unassembled WGS sequence"/>
</dbReference>
<evidence type="ECO:0000313" key="2">
    <source>
        <dbReference type="EMBL" id="KAL3286073.1"/>
    </source>
</evidence>
<sequence length="185" mass="21416">EWSRQRRYRWCWCKRTADAIVATGGDIDSLETFADAIQRRYPGIILLTINAEAINKMISDIQKQNLTSNDSIEKDDIAKNTPKNKSNNESENMAGQSSIQQYNVGGYILVKFPVRKMEYRYAAIINQIDKEEGEITVTFMKICNNRVHTFKIDEKNVSDVSFEQIVKKLPNPDLILKGKRRFFLM</sequence>
<dbReference type="AlphaFoldDB" id="A0ABD2P5V7"/>
<dbReference type="EMBL" id="JABFTP020000185">
    <property type="protein sequence ID" value="KAL3286073.1"/>
    <property type="molecule type" value="Genomic_DNA"/>
</dbReference>
<proteinExistence type="predicted"/>
<accession>A0ABD2P5V7</accession>
<organism evidence="2 3">
    <name type="scientific">Cryptolaemus montrouzieri</name>
    <dbReference type="NCBI Taxonomy" id="559131"/>
    <lineage>
        <taxon>Eukaryota</taxon>
        <taxon>Metazoa</taxon>
        <taxon>Ecdysozoa</taxon>
        <taxon>Arthropoda</taxon>
        <taxon>Hexapoda</taxon>
        <taxon>Insecta</taxon>
        <taxon>Pterygota</taxon>
        <taxon>Neoptera</taxon>
        <taxon>Endopterygota</taxon>
        <taxon>Coleoptera</taxon>
        <taxon>Polyphaga</taxon>
        <taxon>Cucujiformia</taxon>
        <taxon>Coccinelloidea</taxon>
        <taxon>Coccinellidae</taxon>
        <taxon>Scymninae</taxon>
        <taxon>Scymnini</taxon>
        <taxon>Cryptolaemus</taxon>
    </lineage>
</organism>
<reference evidence="2 3" key="1">
    <citation type="journal article" date="2021" name="BMC Biol.">
        <title>Horizontally acquired antibacterial genes associated with adaptive radiation of ladybird beetles.</title>
        <authorList>
            <person name="Li H.S."/>
            <person name="Tang X.F."/>
            <person name="Huang Y.H."/>
            <person name="Xu Z.Y."/>
            <person name="Chen M.L."/>
            <person name="Du X.Y."/>
            <person name="Qiu B.Y."/>
            <person name="Chen P.T."/>
            <person name="Zhang W."/>
            <person name="Slipinski A."/>
            <person name="Escalona H.E."/>
            <person name="Waterhouse R.M."/>
            <person name="Zwick A."/>
            <person name="Pang H."/>
        </authorList>
    </citation>
    <scope>NUCLEOTIDE SEQUENCE [LARGE SCALE GENOMIC DNA]</scope>
    <source>
        <strain evidence="2">SYSU2018</strain>
    </source>
</reference>